<keyword evidence="5" id="KW-0249">Electron transport</keyword>
<keyword evidence="2" id="KW-0813">Transport</keyword>
<name>A0A812QQU7_9DINO</name>
<dbReference type="Gene3D" id="1.10.760.10">
    <property type="entry name" value="Cytochrome c-like domain"/>
    <property type="match status" value="1"/>
</dbReference>
<evidence type="ECO:0000256" key="5">
    <source>
        <dbReference type="ARBA" id="ARBA00022982"/>
    </source>
</evidence>
<evidence type="ECO:0000256" key="8">
    <source>
        <dbReference type="PROSITE-ProRule" id="PRU00433"/>
    </source>
</evidence>
<dbReference type="InterPro" id="IPR023655">
    <property type="entry name" value="Cyt_C6"/>
</dbReference>
<keyword evidence="4 8" id="KW-0479">Metal-binding</keyword>
<evidence type="ECO:0000256" key="6">
    <source>
        <dbReference type="ARBA" id="ARBA00023004"/>
    </source>
</evidence>
<dbReference type="PANTHER" id="PTHR34688:SF2">
    <property type="entry name" value="CYTOCHROME C6, CHLOROPLASTIC"/>
    <property type="match status" value="1"/>
</dbReference>
<evidence type="ECO:0000256" key="1">
    <source>
        <dbReference type="ARBA" id="ARBA00009650"/>
    </source>
</evidence>
<evidence type="ECO:0000256" key="7">
    <source>
        <dbReference type="ARBA" id="ARBA00023078"/>
    </source>
</evidence>
<feature type="compositionally biased region" description="Basic and acidic residues" evidence="9">
    <location>
        <begin position="327"/>
        <end position="340"/>
    </location>
</feature>
<keyword evidence="12" id="KW-1185">Reference proteome</keyword>
<comment type="similarity">
    <text evidence="1">Belongs to the cytochrome c family. PetJ subfamily.</text>
</comment>
<dbReference type="Proteomes" id="UP000604046">
    <property type="component" value="Unassembled WGS sequence"/>
</dbReference>
<feature type="region of interest" description="Disordered" evidence="9">
    <location>
        <begin position="313"/>
        <end position="351"/>
    </location>
</feature>
<gene>
    <name evidence="11" type="primary">PETJ</name>
    <name evidence="11" type="ORF">SNAT2548_LOCUS21755</name>
</gene>
<evidence type="ECO:0000313" key="12">
    <source>
        <dbReference type="Proteomes" id="UP000604046"/>
    </source>
</evidence>
<evidence type="ECO:0000256" key="4">
    <source>
        <dbReference type="ARBA" id="ARBA00022723"/>
    </source>
</evidence>
<evidence type="ECO:0000256" key="3">
    <source>
        <dbReference type="ARBA" id="ARBA00022617"/>
    </source>
</evidence>
<reference evidence="11" key="1">
    <citation type="submission" date="2021-02" db="EMBL/GenBank/DDBJ databases">
        <authorList>
            <person name="Dougan E. K."/>
            <person name="Rhodes N."/>
            <person name="Thang M."/>
            <person name="Chan C."/>
        </authorList>
    </citation>
    <scope>NUCLEOTIDE SEQUENCE</scope>
</reference>
<keyword evidence="3 8" id="KW-0349">Heme</keyword>
<accession>A0A812QQU7</accession>
<dbReference type="OrthoDB" id="443377at2759"/>
<dbReference type="SUPFAM" id="SSF46626">
    <property type="entry name" value="Cytochrome c"/>
    <property type="match status" value="1"/>
</dbReference>
<dbReference type="InterPro" id="IPR036909">
    <property type="entry name" value="Cyt_c-like_dom_sf"/>
</dbReference>
<dbReference type="GO" id="GO:0009055">
    <property type="term" value="F:electron transfer activity"/>
    <property type="evidence" value="ECO:0007669"/>
    <property type="project" value="InterPro"/>
</dbReference>
<sequence>MLKPLLRPSASAMQPQLAGPWMKSPSGRFGMANPRKGLGRVLDRLSAARKDKNAQAEAKVAEAAEVMQRFCASLLPLLNASEEVARCRRRGRLAALVATVCQQNGLEISPALAQAVLQHFEGAGLLHSKGRDISLQTVDGEGAVALRSLYTDVPLLEAMAKKRMDRRRQRQQAALRYTCKRGSETPQEATDRVKPLRASCQIVCADENLGTAQGPVLRVSLATPLTHGLLMLAACVLPEAFSTPGPQRSSGIPARRASLKPTSRLPDSSDSSGFYGSFSAGAVACLLLMASALPNAAVAQDFFGGGADDGLDRRPLIERSPPVPPPDDDKAPDIAPEERQRRRTTPSTEVSKEEWYTYGKEVFVAKCAGCHPGGMNTIRISRGLNVEDLERWGLLQEPQKITEIIRYGKGTMPGFAKDCPEKSGVEQCGVVVPLDEATLIDVEDFMMNRANSGWRGRG</sequence>
<feature type="domain" description="Cytochrome c" evidence="10">
    <location>
        <begin position="354"/>
        <end position="450"/>
    </location>
</feature>
<dbReference type="GO" id="GO:0005506">
    <property type="term" value="F:iron ion binding"/>
    <property type="evidence" value="ECO:0007669"/>
    <property type="project" value="InterPro"/>
</dbReference>
<dbReference type="AlphaFoldDB" id="A0A812QQU7"/>
<dbReference type="PROSITE" id="PS51007">
    <property type="entry name" value="CYTC"/>
    <property type="match status" value="1"/>
</dbReference>
<dbReference type="InterPro" id="IPR009056">
    <property type="entry name" value="Cyt_c-like_dom"/>
</dbReference>
<organism evidence="11 12">
    <name type="scientific">Symbiodinium natans</name>
    <dbReference type="NCBI Taxonomy" id="878477"/>
    <lineage>
        <taxon>Eukaryota</taxon>
        <taxon>Sar</taxon>
        <taxon>Alveolata</taxon>
        <taxon>Dinophyceae</taxon>
        <taxon>Suessiales</taxon>
        <taxon>Symbiodiniaceae</taxon>
        <taxon>Symbiodinium</taxon>
    </lineage>
</organism>
<dbReference type="GO" id="GO:0020037">
    <property type="term" value="F:heme binding"/>
    <property type="evidence" value="ECO:0007669"/>
    <property type="project" value="InterPro"/>
</dbReference>
<feature type="region of interest" description="Disordered" evidence="9">
    <location>
        <begin position="243"/>
        <end position="270"/>
    </location>
</feature>
<dbReference type="Pfam" id="PF13442">
    <property type="entry name" value="Cytochrome_CBB3"/>
    <property type="match status" value="1"/>
</dbReference>
<evidence type="ECO:0000256" key="2">
    <source>
        <dbReference type="ARBA" id="ARBA00022448"/>
    </source>
</evidence>
<proteinExistence type="inferred from homology"/>
<protein>
    <submittedName>
        <fullName evidence="11">PETJ protein</fullName>
    </submittedName>
</protein>
<keyword evidence="7" id="KW-0793">Thylakoid</keyword>
<evidence type="ECO:0000256" key="9">
    <source>
        <dbReference type="SAM" id="MobiDB-lite"/>
    </source>
</evidence>
<evidence type="ECO:0000259" key="10">
    <source>
        <dbReference type="PROSITE" id="PS51007"/>
    </source>
</evidence>
<evidence type="ECO:0000313" key="11">
    <source>
        <dbReference type="EMBL" id="CAE7399555.1"/>
    </source>
</evidence>
<comment type="caution">
    <text evidence="11">The sequence shown here is derived from an EMBL/GenBank/DDBJ whole genome shotgun (WGS) entry which is preliminary data.</text>
</comment>
<keyword evidence="6 8" id="KW-0408">Iron</keyword>
<dbReference type="EMBL" id="CAJNDS010002262">
    <property type="protein sequence ID" value="CAE7399555.1"/>
    <property type="molecule type" value="Genomic_DNA"/>
</dbReference>
<dbReference type="PANTHER" id="PTHR34688">
    <property type="entry name" value="CYTOCHROME C6, CHLOROPLASTIC"/>
    <property type="match status" value="1"/>
</dbReference>
<feature type="region of interest" description="Disordered" evidence="9">
    <location>
        <begin position="1"/>
        <end position="29"/>
    </location>
</feature>